<accession>A0ABD0M7K1</accession>
<feature type="region of interest" description="Disordered" evidence="1">
    <location>
        <begin position="189"/>
        <end position="800"/>
    </location>
</feature>
<evidence type="ECO:0000256" key="1">
    <source>
        <dbReference type="SAM" id="MobiDB-lite"/>
    </source>
</evidence>
<organism evidence="2 3">
    <name type="scientific">Batillaria attramentaria</name>
    <dbReference type="NCBI Taxonomy" id="370345"/>
    <lineage>
        <taxon>Eukaryota</taxon>
        <taxon>Metazoa</taxon>
        <taxon>Spiralia</taxon>
        <taxon>Lophotrochozoa</taxon>
        <taxon>Mollusca</taxon>
        <taxon>Gastropoda</taxon>
        <taxon>Caenogastropoda</taxon>
        <taxon>Sorbeoconcha</taxon>
        <taxon>Cerithioidea</taxon>
        <taxon>Batillariidae</taxon>
        <taxon>Batillaria</taxon>
    </lineage>
</organism>
<protein>
    <submittedName>
        <fullName evidence="2">Uncharacterized protein</fullName>
    </submittedName>
</protein>
<feature type="compositionally biased region" description="Polar residues" evidence="1">
    <location>
        <begin position="464"/>
        <end position="481"/>
    </location>
</feature>
<feature type="compositionally biased region" description="Polar residues" evidence="1">
    <location>
        <begin position="214"/>
        <end position="228"/>
    </location>
</feature>
<feature type="compositionally biased region" description="Low complexity" evidence="1">
    <location>
        <begin position="382"/>
        <end position="391"/>
    </location>
</feature>
<evidence type="ECO:0000313" key="2">
    <source>
        <dbReference type="EMBL" id="KAK7507426.1"/>
    </source>
</evidence>
<feature type="compositionally biased region" description="Acidic residues" evidence="1">
    <location>
        <begin position="450"/>
        <end position="461"/>
    </location>
</feature>
<feature type="compositionally biased region" description="Polar residues" evidence="1">
    <location>
        <begin position="503"/>
        <end position="519"/>
    </location>
</feature>
<name>A0ABD0M7K1_9CAEN</name>
<feature type="compositionally biased region" description="Low complexity" evidence="1">
    <location>
        <begin position="429"/>
        <end position="449"/>
    </location>
</feature>
<feature type="compositionally biased region" description="Low complexity" evidence="1">
    <location>
        <begin position="410"/>
        <end position="421"/>
    </location>
</feature>
<sequence length="827" mass="88528">MASDEDDDLEALRQAALATLKKKSAVVEEAQPIPQLTSSGHSLQGSNSSPWADDFVPDTVPFHDNQAVTQFQDSAWGQQFHQPPYGQGSPTRYNVNNWRGGRASYHKPFQRGRGAFPIHNPRLPFSAAQPPRLPFNRNQNAFVPGGPPSLGGGNLIVINTVPEDGGPPAGPRFQGNRFPFNPRGRGAPMGGPGFGGRGAPFVGIGGRGAQFGGQNNNTGPVPVESSSKPMLLRPQDKYCPDGNSDNSQDASSLHRKKKDKFSRFESSGSESDDESSEDDGDEPGPANSTSASHRDDSMVTENDGGGDADRVLPDAELSISAVNSSHVDSDLEEPVTTVELDDSGRRASDAEVSQEIEDRLLAPSPPAEGSEQSSGPDESVDSRSVAVSVAESIEKVKSPSPSPRTETKANGESGTSSSSSDSDNKSGNESDSESSSSSNPSDANNASSDGESDSGSDEEEAKSENSQSEDNSGRSPSPSQNSADSDAESDGGDQRTAVRRSSSRQSVTKVGAKASSSHPPKTENKPARTLTPEERAKLEARKRKFESGQEVTVSGQSKKISLKGILPKSKKPKQPLQTVTVPVKTAATRPKTTVVSKPVACKPASDTHRKNTRRKALPGSSPFYGNTQRDFSRNGGYRRGYGQPRDRQPQWQSRPRDSLPEVHYSSSDDSEDSRKLISVVVPRSSAGQHPQSKVVSRLGGSRKRQVEEGSPLLDDDAGGVVSKTKQDPSSTGAISVVISSGNSSKRPRSTSSRPSVHQRLGMRKGPEASRSQSRANIKPVSRVQPDSDMDEDSNHTELDQRIQRIKEKNAAILRRQEEVRQDKELYG</sequence>
<feature type="compositionally biased region" description="Low complexity" evidence="1">
    <location>
        <begin position="38"/>
        <end position="49"/>
    </location>
</feature>
<feature type="compositionally biased region" description="Polar residues" evidence="1">
    <location>
        <begin position="685"/>
        <end position="694"/>
    </location>
</feature>
<keyword evidence="3" id="KW-1185">Reference proteome</keyword>
<feature type="compositionally biased region" description="Low complexity" evidence="1">
    <location>
        <begin position="739"/>
        <end position="755"/>
    </location>
</feature>
<feature type="region of interest" description="Disordered" evidence="1">
    <location>
        <begin position="23"/>
        <end position="54"/>
    </location>
</feature>
<feature type="compositionally biased region" description="Basic and acidic residues" evidence="1">
    <location>
        <begin position="520"/>
        <end position="539"/>
    </location>
</feature>
<dbReference type="EMBL" id="JACVVK020000004">
    <property type="protein sequence ID" value="KAK7507426.1"/>
    <property type="molecule type" value="Genomic_DNA"/>
</dbReference>
<feature type="compositionally biased region" description="Polar residues" evidence="1">
    <location>
        <begin position="549"/>
        <end position="559"/>
    </location>
</feature>
<feature type="compositionally biased region" description="Gly residues" evidence="1">
    <location>
        <begin position="189"/>
        <end position="211"/>
    </location>
</feature>
<feature type="compositionally biased region" description="Acidic residues" evidence="1">
    <location>
        <begin position="270"/>
        <end position="282"/>
    </location>
</feature>
<feature type="compositionally biased region" description="Basic and acidic residues" evidence="1">
    <location>
        <begin position="644"/>
        <end position="660"/>
    </location>
</feature>
<comment type="caution">
    <text evidence="2">The sequence shown here is derived from an EMBL/GenBank/DDBJ whole genome shotgun (WGS) entry which is preliminary data.</text>
</comment>
<evidence type="ECO:0000313" key="3">
    <source>
        <dbReference type="Proteomes" id="UP001519460"/>
    </source>
</evidence>
<proteinExistence type="predicted"/>
<gene>
    <name evidence="2" type="ORF">BaRGS_00001361</name>
</gene>
<dbReference type="Proteomes" id="UP001519460">
    <property type="component" value="Unassembled WGS sequence"/>
</dbReference>
<dbReference type="AlphaFoldDB" id="A0ABD0M7K1"/>
<reference evidence="2 3" key="1">
    <citation type="journal article" date="2023" name="Sci. Data">
        <title>Genome assembly of the Korean intertidal mud-creeper Batillaria attramentaria.</title>
        <authorList>
            <person name="Patra A.K."/>
            <person name="Ho P.T."/>
            <person name="Jun S."/>
            <person name="Lee S.J."/>
            <person name="Kim Y."/>
            <person name="Won Y.J."/>
        </authorList>
    </citation>
    <scope>NUCLEOTIDE SEQUENCE [LARGE SCALE GENOMIC DNA]</scope>
    <source>
        <strain evidence="2">Wonlab-2016</strain>
    </source>
</reference>